<keyword evidence="4" id="KW-1185">Reference proteome</keyword>
<comment type="caution">
    <text evidence="3">The sequence shown here is derived from an EMBL/GenBank/DDBJ whole genome shotgun (WGS) entry which is preliminary data.</text>
</comment>
<dbReference type="PROSITE" id="PS50110">
    <property type="entry name" value="RESPONSE_REGULATORY"/>
    <property type="match status" value="1"/>
</dbReference>
<dbReference type="GO" id="GO:0000160">
    <property type="term" value="P:phosphorelay signal transduction system"/>
    <property type="evidence" value="ECO:0007669"/>
    <property type="project" value="InterPro"/>
</dbReference>
<sequence>MQFPGHAATRFIVLAEDDQDDQEMLQFAFREVDPKMPLICLPNGKKFMNWLEEQPDDALPSVIVLDYNLPELNGAEIMQLLEPDERLKDIPRIVWSTSNSPVFRTICMELGARDYIAKPSDLASYIAIARHILTFV</sequence>
<dbReference type="EMBL" id="RMBX01000014">
    <property type="protein sequence ID" value="RPD38610.1"/>
    <property type="molecule type" value="Genomic_DNA"/>
</dbReference>
<organism evidence="3 4">
    <name type="scientific">Chitinophaga barathri</name>
    <dbReference type="NCBI Taxonomy" id="1647451"/>
    <lineage>
        <taxon>Bacteria</taxon>
        <taxon>Pseudomonadati</taxon>
        <taxon>Bacteroidota</taxon>
        <taxon>Chitinophagia</taxon>
        <taxon>Chitinophagales</taxon>
        <taxon>Chitinophagaceae</taxon>
        <taxon>Chitinophaga</taxon>
    </lineage>
</organism>
<dbReference type="Proteomes" id="UP000279089">
    <property type="component" value="Unassembled WGS sequence"/>
</dbReference>
<name>A0A3N4MEU4_9BACT</name>
<keyword evidence="1" id="KW-0597">Phosphoprotein</keyword>
<dbReference type="Pfam" id="PF00072">
    <property type="entry name" value="Response_reg"/>
    <property type="match status" value="1"/>
</dbReference>
<accession>A0A3N4MEU4</accession>
<dbReference type="InterPro" id="IPR011006">
    <property type="entry name" value="CheY-like_superfamily"/>
</dbReference>
<evidence type="ECO:0000313" key="3">
    <source>
        <dbReference type="EMBL" id="RPD38610.1"/>
    </source>
</evidence>
<evidence type="ECO:0000313" key="4">
    <source>
        <dbReference type="Proteomes" id="UP000279089"/>
    </source>
</evidence>
<dbReference type="SUPFAM" id="SSF52172">
    <property type="entry name" value="CheY-like"/>
    <property type="match status" value="1"/>
</dbReference>
<feature type="domain" description="Response regulatory" evidence="2">
    <location>
        <begin position="11"/>
        <end position="133"/>
    </location>
</feature>
<dbReference type="InterPro" id="IPR052893">
    <property type="entry name" value="TCS_response_regulator"/>
</dbReference>
<dbReference type="RefSeq" id="WP_120518841.1">
    <property type="nucleotide sequence ID" value="NZ_QXZY01000014.1"/>
</dbReference>
<dbReference type="InterPro" id="IPR001789">
    <property type="entry name" value="Sig_transdc_resp-reg_receiver"/>
</dbReference>
<gene>
    <name evidence="3" type="ORF">EG028_23120</name>
</gene>
<dbReference type="AlphaFoldDB" id="A0A3N4MEU4"/>
<protein>
    <submittedName>
        <fullName evidence="3">Response regulator</fullName>
    </submittedName>
</protein>
<dbReference type="Gene3D" id="3.40.50.2300">
    <property type="match status" value="1"/>
</dbReference>
<evidence type="ECO:0000256" key="1">
    <source>
        <dbReference type="PROSITE-ProRule" id="PRU00169"/>
    </source>
</evidence>
<reference evidence="4" key="1">
    <citation type="submission" date="2018-11" db="EMBL/GenBank/DDBJ databases">
        <title>Chitinophaga lutea sp.nov., isolate from arsenic contaminated soil.</title>
        <authorList>
            <person name="Zong Y."/>
        </authorList>
    </citation>
    <scope>NUCLEOTIDE SEQUENCE [LARGE SCALE GENOMIC DNA]</scope>
    <source>
        <strain evidence="4">YLT18</strain>
    </source>
</reference>
<feature type="modified residue" description="4-aspartylphosphate" evidence="1">
    <location>
        <position position="66"/>
    </location>
</feature>
<dbReference type="PANTHER" id="PTHR44520:SF1">
    <property type="entry name" value="TWO-COMPONENT SYSTEM REGULATORY PROTEIN"/>
    <property type="match status" value="1"/>
</dbReference>
<dbReference type="PANTHER" id="PTHR44520">
    <property type="entry name" value="RESPONSE REGULATOR RCP1-RELATED"/>
    <property type="match status" value="1"/>
</dbReference>
<evidence type="ECO:0000259" key="2">
    <source>
        <dbReference type="PROSITE" id="PS50110"/>
    </source>
</evidence>
<dbReference type="OrthoDB" id="663690at2"/>
<proteinExistence type="predicted"/>
<dbReference type="SMART" id="SM00448">
    <property type="entry name" value="REC"/>
    <property type="match status" value="1"/>
</dbReference>